<feature type="transmembrane region" description="Helical" evidence="6">
    <location>
        <begin position="122"/>
        <end position="141"/>
    </location>
</feature>
<feature type="non-terminal residue" evidence="8">
    <location>
        <position position="554"/>
    </location>
</feature>
<accession>A0A3E2H2M3</accession>
<dbReference type="Pfam" id="PF07690">
    <property type="entry name" value="MFS_1"/>
    <property type="match status" value="1"/>
</dbReference>
<comment type="subcellular location">
    <subcellularLocation>
        <location evidence="1">Membrane</location>
        <topology evidence="1">Multi-pass membrane protein</topology>
    </subcellularLocation>
</comment>
<dbReference type="FunFam" id="1.20.1250.20:FF:000196">
    <property type="entry name" value="MFS toxin efflux pump (AflT)"/>
    <property type="match status" value="1"/>
</dbReference>
<evidence type="ECO:0000256" key="4">
    <source>
        <dbReference type="ARBA" id="ARBA00023136"/>
    </source>
</evidence>
<keyword evidence="4 6" id="KW-0472">Membrane</keyword>
<organism evidence="8 9">
    <name type="scientific">Scytalidium lignicola</name>
    <name type="common">Hyphomycete</name>
    <dbReference type="NCBI Taxonomy" id="5539"/>
    <lineage>
        <taxon>Eukaryota</taxon>
        <taxon>Fungi</taxon>
        <taxon>Dikarya</taxon>
        <taxon>Ascomycota</taxon>
        <taxon>Pezizomycotina</taxon>
        <taxon>Leotiomycetes</taxon>
        <taxon>Leotiomycetes incertae sedis</taxon>
        <taxon>Scytalidium</taxon>
    </lineage>
</organism>
<dbReference type="PROSITE" id="PS50850">
    <property type="entry name" value="MFS"/>
    <property type="match status" value="1"/>
</dbReference>
<feature type="transmembrane region" description="Helical" evidence="6">
    <location>
        <begin position="252"/>
        <end position="272"/>
    </location>
</feature>
<feature type="compositionally biased region" description="Polar residues" evidence="5">
    <location>
        <begin position="1"/>
        <end position="18"/>
    </location>
</feature>
<feature type="non-terminal residue" evidence="8">
    <location>
        <position position="1"/>
    </location>
</feature>
<dbReference type="PANTHER" id="PTHR23501">
    <property type="entry name" value="MAJOR FACILITATOR SUPERFAMILY"/>
    <property type="match status" value="1"/>
</dbReference>
<evidence type="ECO:0000313" key="9">
    <source>
        <dbReference type="Proteomes" id="UP000258309"/>
    </source>
</evidence>
<gene>
    <name evidence="8" type="ORF">B7463_g8768</name>
</gene>
<feature type="domain" description="Major facilitator superfamily (MFS) profile" evidence="7">
    <location>
        <begin position="58"/>
        <end position="545"/>
    </location>
</feature>
<name>A0A3E2H2M3_SCYLI</name>
<reference evidence="8 9" key="1">
    <citation type="submission" date="2018-05" db="EMBL/GenBank/DDBJ databases">
        <title>Draft genome sequence of Scytalidium lignicola DSM 105466, a ubiquitous saprotrophic fungus.</title>
        <authorList>
            <person name="Buettner E."/>
            <person name="Gebauer A.M."/>
            <person name="Hofrichter M."/>
            <person name="Liers C."/>
            <person name="Kellner H."/>
        </authorList>
    </citation>
    <scope>NUCLEOTIDE SEQUENCE [LARGE SCALE GENOMIC DNA]</scope>
    <source>
        <strain evidence="8 9">DSM 105466</strain>
    </source>
</reference>
<dbReference type="GO" id="GO:0022857">
    <property type="term" value="F:transmembrane transporter activity"/>
    <property type="evidence" value="ECO:0007669"/>
    <property type="project" value="InterPro"/>
</dbReference>
<comment type="caution">
    <text evidence="8">The sequence shown here is derived from an EMBL/GenBank/DDBJ whole genome shotgun (WGS) entry which is preliminary data.</text>
</comment>
<feature type="transmembrane region" description="Helical" evidence="6">
    <location>
        <begin position="360"/>
        <end position="381"/>
    </location>
</feature>
<feature type="transmembrane region" description="Helical" evidence="6">
    <location>
        <begin position="522"/>
        <end position="540"/>
    </location>
</feature>
<dbReference type="OrthoDB" id="10021397at2759"/>
<evidence type="ECO:0000256" key="2">
    <source>
        <dbReference type="ARBA" id="ARBA00022692"/>
    </source>
</evidence>
<dbReference type="AlphaFoldDB" id="A0A3E2H2M3"/>
<evidence type="ECO:0000256" key="6">
    <source>
        <dbReference type="SAM" id="Phobius"/>
    </source>
</evidence>
<dbReference type="Proteomes" id="UP000258309">
    <property type="component" value="Unassembled WGS sequence"/>
</dbReference>
<feature type="transmembrane region" description="Helical" evidence="6">
    <location>
        <begin position="147"/>
        <end position="173"/>
    </location>
</feature>
<dbReference type="PANTHER" id="PTHR23501:SF199">
    <property type="entry name" value="MFS EFFLUX TRANSPORTER INPD-RELATED"/>
    <property type="match status" value="1"/>
</dbReference>
<feature type="transmembrane region" description="Helical" evidence="6">
    <location>
        <begin position="316"/>
        <end position="335"/>
    </location>
</feature>
<feature type="transmembrane region" description="Helical" evidence="6">
    <location>
        <begin position="185"/>
        <end position="207"/>
    </location>
</feature>
<dbReference type="EMBL" id="NCSJ02000200">
    <property type="protein sequence ID" value="RFU27571.1"/>
    <property type="molecule type" value="Genomic_DNA"/>
</dbReference>
<evidence type="ECO:0000259" key="7">
    <source>
        <dbReference type="PROSITE" id="PS50850"/>
    </source>
</evidence>
<feature type="transmembrane region" description="Helical" evidence="6">
    <location>
        <begin position="284"/>
        <end position="304"/>
    </location>
</feature>
<dbReference type="OMA" id="AVTRTFW"/>
<proteinExistence type="predicted"/>
<feature type="region of interest" description="Disordered" evidence="5">
    <location>
        <begin position="1"/>
        <end position="24"/>
    </location>
</feature>
<keyword evidence="9" id="KW-1185">Reference proteome</keyword>
<protein>
    <recommendedName>
        <fullName evidence="7">Major facilitator superfamily (MFS) profile domain-containing protein</fullName>
    </recommendedName>
</protein>
<dbReference type="GO" id="GO:0005886">
    <property type="term" value="C:plasma membrane"/>
    <property type="evidence" value="ECO:0007669"/>
    <property type="project" value="TreeGrafter"/>
</dbReference>
<dbReference type="InterPro" id="IPR036259">
    <property type="entry name" value="MFS_trans_sf"/>
</dbReference>
<feature type="transmembrane region" description="Helical" evidence="6">
    <location>
        <begin position="452"/>
        <end position="472"/>
    </location>
</feature>
<evidence type="ECO:0000256" key="5">
    <source>
        <dbReference type="SAM" id="MobiDB-lite"/>
    </source>
</evidence>
<sequence>MDSSASAAPSDINNSEPVESNEKTVNETILDTAPIPTANAQGDENEPKYLGAWQSLPIAVAMGLAIFITGLDDSIVGTATPTITNEFHSLTDIGWYGSAYRLTTCSTQFFYGKIYEKFRVKWVLVIAVTILELGSIVSAAAPSSAAFIIGRAISGCGASGIITGVFIAIAHTIPLRLRPIYNSTVGALECIAAIVAPIIGGALTTYASWRWCFWLNLPVGGFTIFILIVCFKDSENQKIPEGSTISKLKQLSFLNLFVFTGSIVCFLLALQWGGSTFSWGSGRIIALLVIAGFAFAAFVALEALRKDSAVIPRSVVFNKTVMLCVLYAFCASAAFNLSDYFLPIWFQAITGASAAKSGQMLLPSVIALSAAAISSGFILSVVGYYTPVMLLGSTMMAIGFGFLTTFKPTTGVSAWIGWQVMYGLGMGLAIPQPWSATSTALKSEDIPAGMTAIAFGISTGAALFISISQNIFSNVLRQRLSNIPDIDVDSVFNQGATNLLDGVPASDKAQVVGAYNFAVTRTFWSCVAVVCLGIVAALGMDWNSVKKTKKDESA</sequence>
<evidence type="ECO:0000313" key="8">
    <source>
        <dbReference type="EMBL" id="RFU27571.1"/>
    </source>
</evidence>
<dbReference type="Gene3D" id="1.20.1250.20">
    <property type="entry name" value="MFS general substrate transporter like domains"/>
    <property type="match status" value="2"/>
</dbReference>
<dbReference type="CDD" id="cd17502">
    <property type="entry name" value="MFS_Azr1_MDR_like"/>
    <property type="match status" value="1"/>
</dbReference>
<dbReference type="InterPro" id="IPR011701">
    <property type="entry name" value="MFS"/>
</dbReference>
<evidence type="ECO:0000256" key="1">
    <source>
        <dbReference type="ARBA" id="ARBA00004141"/>
    </source>
</evidence>
<feature type="transmembrane region" description="Helical" evidence="6">
    <location>
        <begin position="213"/>
        <end position="231"/>
    </location>
</feature>
<keyword evidence="2 6" id="KW-0812">Transmembrane</keyword>
<evidence type="ECO:0000256" key="3">
    <source>
        <dbReference type="ARBA" id="ARBA00022989"/>
    </source>
</evidence>
<keyword evidence="3 6" id="KW-1133">Transmembrane helix</keyword>
<dbReference type="SUPFAM" id="SSF103473">
    <property type="entry name" value="MFS general substrate transporter"/>
    <property type="match status" value="2"/>
</dbReference>
<dbReference type="InterPro" id="IPR020846">
    <property type="entry name" value="MFS_dom"/>
</dbReference>